<feature type="non-terminal residue" evidence="1">
    <location>
        <position position="1"/>
    </location>
</feature>
<dbReference type="AlphaFoldDB" id="A0AAD7Z859"/>
<gene>
    <name evidence="1" type="ORF">L9F63_007606</name>
</gene>
<reference evidence="1" key="1">
    <citation type="journal article" date="2023" name="IScience">
        <title>Live-bearing cockroach genome reveals convergent evolutionary mechanisms linked to viviparity in insects and beyond.</title>
        <authorList>
            <person name="Fouks B."/>
            <person name="Harrison M.C."/>
            <person name="Mikhailova A.A."/>
            <person name="Marchal E."/>
            <person name="English S."/>
            <person name="Carruthers M."/>
            <person name="Jennings E.C."/>
            <person name="Chiamaka E.L."/>
            <person name="Frigard R.A."/>
            <person name="Pippel M."/>
            <person name="Attardo G.M."/>
            <person name="Benoit J.B."/>
            <person name="Bornberg-Bauer E."/>
            <person name="Tobe S.S."/>
        </authorList>
    </citation>
    <scope>NUCLEOTIDE SEQUENCE</scope>
    <source>
        <strain evidence="1">Stay&amp;Tobe</strain>
    </source>
</reference>
<comment type="caution">
    <text evidence="1">The sequence shown here is derived from an EMBL/GenBank/DDBJ whole genome shotgun (WGS) entry which is preliminary data.</text>
</comment>
<keyword evidence="2" id="KW-1185">Reference proteome</keyword>
<sequence>VNSRNEWESLVDHFSLPKQCVNCGVGLKQIYLRLRSCFRRVCIRILGNSLPILRKRRHSCMTVKMALNMQQQITIAAWAVSYANDRETARLRWSMSSGMFSIASMMRSRRSRRRCTNCTLYACSLRRLWTIRCNVDFERET</sequence>
<evidence type="ECO:0000313" key="1">
    <source>
        <dbReference type="EMBL" id="KAJ9575536.1"/>
    </source>
</evidence>
<dbReference type="EMBL" id="JASPKZ010009832">
    <property type="protein sequence ID" value="KAJ9575536.1"/>
    <property type="molecule type" value="Genomic_DNA"/>
</dbReference>
<name>A0AAD7Z859_DIPPU</name>
<feature type="non-terminal residue" evidence="1">
    <location>
        <position position="141"/>
    </location>
</feature>
<accession>A0AAD7Z859</accession>
<organism evidence="1 2">
    <name type="scientific">Diploptera punctata</name>
    <name type="common">Pacific beetle cockroach</name>
    <dbReference type="NCBI Taxonomy" id="6984"/>
    <lineage>
        <taxon>Eukaryota</taxon>
        <taxon>Metazoa</taxon>
        <taxon>Ecdysozoa</taxon>
        <taxon>Arthropoda</taxon>
        <taxon>Hexapoda</taxon>
        <taxon>Insecta</taxon>
        <taxon>Pterygota</taxon>
        <taxon>Neoptera</taxon>
        <taxon>Polyneoptera</taxon>
        <taxon>Dictyoptera</taxon>
        <taxon>Blattodea</taxon>
        <taxon>Blaberoidea</taxon>
        <taxon>Blaberidae</taxon>
        <taxon>Diplopterinae</taxon>
        <taxon>Diploptera</taxon>
    </lineage>
</organism>
<proteinExistence type="predicted"/>
<evidence type="ECO:0000313" key="2">
    <source>
        <dbReference type="Proteomes" id="UP001233999"/>
    </source>
</evidence>
<reference evidence="1" key="2">
    <citation type="submission" date="2023-05" db="EMBL/GenBank/DDBJ databases">
        <authorList>
            <person name="Fouks B."/>
        </authorList>
    </citation>
    <scope>NUCLEOTIDE SEQUENCE</scope>
    <source>
        <strain evidence="1">Stay&amp;Tobe</strain>
        <tissue evidence="1">Testes</tissue>
    </source>
</reference>
<protein>
    <submittedName>
        <fullName evidence="1">Uncharacterized protein</fullName>
    </submittedName>
</protein>
<dbReference type="Proteomes" id="UP001233999">
    <property type="component" value="Unassembled WGS sequence"/>
</dbReference>